<keyword evidence="5" id="KW-0235">DNA replication</keyword>
<dbReference type="GO" id="GO:0008408">
    <property type="term" value="F:3'-5' exonuclease activity"/>
    <property type="evidence" value="ECO:0007669"/>
    <property type="project" value="InterPro"/>
</dbReference>
<dbReference type="SMART" id="SM00481">
    <property type="entry name" value="POLIIIAc"/>
    <property type="match status" value="1"/>
</dbReference>
<dbReference type="InterPro" id="IPR011708">
    <property type="entry name" value="DNA_pol3_alpha_NTPase_dom"/>
</dbReference>
<dbReference type="EC" id="2.7.7.7" evidence="1"/>
<name>A0A1L8CKZ9_9PROT</name>
<dbReference type="InterPro" id="IPR041931">
    <property type="entry name" value="DNA_pol3_alpha_thumb_dom"/>
</dbReference>
<comment type="catalytic activity">
    <reaction evidence="7">
        <text>DNA(n) + a 2'-deoxyribonucleoside 5'-triphosphate = DNA(n+1) + diphosphate</text>
        <dbReference type="Rhea" id="RHEA:22508"/>
        <dbReference type="Rhea" id="RHEA-COMP:17339"/>
        <dbReference type="Rhea" id="RHEA-COMP:17340"/>
        <dbReference type="ChEBI" id="CHEBI:33019"/>
        <dbReference type="ChEBI" id="CHEBI:61560"/>
        <dbReference type="ChEBI" id="CHEBI:173112"/>
        <dbReference type="EC" id="2.7.7.7"/>
    </reaction>
</comment>
<organism evidence="9 10">
    <name type="scientific">Mariprofundus micogutta</name>
    <dbReference type="NCBI Taxonomy" id="1921010"/>
    <lineage>
        <taxon>Bacteria</taxon>
        <taxon>Pseudomonadati</taxon>
        <taxon>Pseudomonadota</taxon>
        <taxon>Candidatius Mariprofundia</taxon>
        <taxon>Mariprofundales</taxon>
        <taxon>Mariprofundaceae</taxon>
        <taxon>Mariprofundus</taxon>
    </lineage>
</organism>
<dbReference type="NCBIfam" id="TIGR00594">
    <property type="entry name" value="polc"/>
    <property type="match status" value="1"/>
</dbReference>
<dbReference type="Pfam" id="PF17657">
    <property type="entry name" value="DNA_pol3_finger"/>
    <property type="match status" value="1"/>
</dbReference>
<evidence type="ECO:0000256" key="2">
    <source>
        <dbReference type="ARBA" id="ARBA00019114"/>
    </source>
</evidence>
<dbReference type="Pfam" id="PF07733">
    <property type="entry name" value="DNA_pol3_alpha"/>
    <property type="match status" value="1"/>
</dbReference>
<dbReference type="STRING" id="1921010.MMIC_P0528"/>
<dbReference type="Gene3D" id="1.10.10.1600">
    <property type="entry name" value="Bacterial DNA polymerase III alpha subunit, thumb domain"/>
    <property type="match status" value="1"/>
</dbReference>
<evidence type="ECO:0000256" key="6">
    <source>
        <dbReference type="ARBA" id="ARBA00022932"/>
    </source>
</evidence>
<dbReference type="InterPro" id="IPR040982">
    <property type="entry name" value="DNA_pol3_finger"/>
</dbReference>
<dbReference type="NCBIfam" id="NF004226">
    <property type="entry name" value="PRK05673.1"/>
    <property type="match status" value="1"/>
</dbReference>
<proteinExistence type="predicted"/>
<comment type="caution">
    <text evidence="9">The sequence shown here is derived from an EMBL/GenBank/DDBJ whole genome shotgun (WGS) entry which is preliminary data.</text>
</comment>
<sequence length="1163" mass="130077">MRFAPFAHLHNHSDFSLLGSTLRVGDMLKRAAELKQPAIALTDYGNLFGAIEFYSKAMQMGIKPILGCEVYLCDDHNVRISEGPRGPNFPQLVLLARNNHGWRNLLKLISVSYMEGFYYKPRVGKPYLAEHADGIIALSSGLNGEVEQLLQKGDRQGAKAAALAYKNMFHEHCFFLELQRHGSNGQEELNRQVIELAHELDIPLVASNNAHFLDRDDFNSFEALLALQQNRTLNDEVSGHFTPEYYLKSYEEMEELFSDIPEALENTIHIANRCNVDLRFGNYQLPDFVPPDDMELNAYMRSQAREGLDLRWPAILAGCPDANREEYDKRLEFELDIIEGMGFPGYFLIVSEFILWAKNHDIPVGPGRGSGAGSLVAYCQKITDLDPIKYGLLFERFLNPERVSMPDFDIDFCMSRREEVIRYVTEKYGEEKVAQIITFGKMKAKAVVRDVGRVLGMELSKVNLIAKLIPNDLKMTLQKALVEEPKLAKMIDDDPEVARLFELADRLEGCHRNAGKHAAGVIIGRQDLDESAPLFKVAGEEGKVVQWDMGNSEKMGLIKFDFLGLKTLTVIHIACQLIKKYDSSPEAQALNIDTIPMDDEATFKLMQRGQTGAVFQVESSGMRDLLTRLRPDCFEDIIALVALYRPGPLESGMVDTYIECKHGRQEIVYLLPQLKPILQETNGVILYQEQVMQIAQVLAGYTLGQADMLRRAMGKKKPEEMAKQRKIFMEGAETQKVNHDKAEQIFDLMEKFAGYGFNKSHSAAYALISYQTAYLKTHYPQAFMAATLTCDMGNTDKVAALVTDCRNMDIEMLPPHVNESDWEFKPEKDGIRYGLGAIKGVGEAAIKEMVNERRENGAFDNFEALIMRSQGRTLNKRVLEALIKAAALEGLVPHQRAALEGLTEVVEMLGRKRKEYASNQSALFEVAEPEAGEGGFPDVAPWNPGEILQAEKEVLGFYLTGHPLEAFLNRTSGLGDCNLTELADREQDSQIVIPVGVSSIRPYNGRSGTMAFVQVEDLHGQSEMICFAKLYAEVSELLHGDAPILVAARVDKSKDDPVLIAEAIASLDGILPELVHEIQITAASIAWDEMTLARLKSMASGGDARLSFHVRLPDASLAKLITGPCISWNDATKAQLDARFGPDAVRLRCKPWQPPRKQQARRG</sequence>
<dbReference type="NCBIfam" id="NF005298">
    <property type="entry name" value="PRK06826.1"/>
    <property type="match status" value="1"/>
</dbReference>
<dbReference type="Gene3D" id="3.20.20.140">
    <property type="entry name" value="Metal-dependent hydrolases"/>
    <property type="match status" value="1"/>
</dbReference>
<keyword evidence="4 9" id="KW-0548">Nucleotidyltransferase</keyword>
<dbReference type="PANTHER" id="PTHR32294">
    <property type="entry name" value="DNA POLYMERASE III SUBUNIT ALPHA"/>
    <property type="match status" value="1"/>
</dbReference>
<evidence type="ECO:0000313" key="10">
    <source>
        <dbReference type="Proteomes" id="UP000231632"/>
    </source>
</evidence>
<evidence type="ECO:0000256" key="7">
    <source>
        <dbReference type="ARBA" id="ARBA00049244"/>
    </source>
</evidence>
<dbReference type="Pfam" id="PF02811">
    <property type="entry name" value="PHP"/>
    <property type="match status" value="1"/>
</dbReference>
<dbReference type="EMBL" id="BDFD01000003">
    <property type="protein sequence ID" value="GAV19581.1"/>
    <property type="molecule type" value="Genomic_DNA"/>
</dbReference>
<dbReference type="InterPro" id="IPR003141">
    <property type="entry name" value="Pol/His_phosphatase_N"/>
</dbReference>
<dbReference type="Pfam" id="PF14579">
    <property type="entry name" value="HHH_6"/>
    <property type="match status" value="1"/>
</dbReference>
<dbReference type="GO" id="GO:0006260">
    <property type="term" value="P:DNA replication"/>
    <property type="evidence" value="ECO:0007669"/>
    <property type="project" value="UniProtKB-KW"/>
</dbReference>
<dbReference type="InterPro" id="IPR029460">
    <property type="entry name" value="DNAPol_HHH"/>
</dbReference>
<keyword evidence="6" id="KW-0239">DNA-directed DNA polymerase</keyword>
<dbReference type="InterPro" id="IPR016195">
    <property type="entry name" value="Pol/histidinol_Pase-like"/>
</dbReference>
<evidence type="ECO:0000259" key="8">
    <source>
        <dbReference type="SMART" id="SM00481"/>
    </source>
</evidence>
<dbReference type="CDD" id="cd12113">
    <property type="entry name" value="PHP_PolIIIA_DnaE3"/>
    <property type="match status" value="1"/>
</dbReference>
<feature type="domain" description="Polymerase/histidinol phosphatase N-terminal" evidence="8">
    <location>
        <begin position="7"/>
        <end position="74"/>
    </location>
</feature>
<evidence type="ECO:0000256" key="3">
    <source>
        <dbReference type="ARBA" id="ARBA00022679"/>
    </source>
</evidence>
<dbReference type="OrthoDB" id="5287029at2"/>
<evidence type="ECO:0000256" key="1">
    <source>
        <dbReference type="ARBA" id="ARBA00012417"/>
    </source>
</evidence>
<evidence type="ECO:0000256" key="4">
    <source>
        <dbReference type="ARBA" id="ARBA00022695"/>
    </source>
</evidence>
<dbReference type="AlphaFoldDB" id="A0A1L8CKZ9"/>
<dbReference type="InterPro" id="IPR004013">
    <property type="entry name" value="PHP_dom"/>
</dbReference>
<dbReference type="Proteomes" id="UP000231632">
    <property type="component" value="Unassembled WGS sequence"/>
</dbReference>
<keyword evidence="10" id="KW-1185">Reference proteome</keyword>
<accession>A0A1L8CKZ9</accession>
<dbReference type="PANTHER" id="PTHR32294:SF0">
    <property type="entry name" value="DNA POLYMERASE III SUBUNIT ALPHA"/>
    <property type="match status" value="1"/>
</dbReference>
<protein>
    <recommendedName>
        <fullName evidence="2">DNA polymerase III subunit alpha</fullName>
        <ecNumber evidence="1">2.7.7.7</ecNumber>
    </recommendedName>
</protein>
<dbReference type="GO" id="GO:0003887">
    <property type="term" value="F:DNA-directed DNA polymerase activity"/>
    <property type="evidence" value="ECO:0007669"/>
    <property type="project" value="UniProtKB-KW"/>
</dbReference>
<evidence type="ECO:0000313" key="9">
    <source>
        <dbReference type="EMBL" id="GAV19581.1"/>
    </source>
</evidence>
<dbReference type="CDD" id="cd04485">
    <property type="entry name" value="DnaE_OBF"/>
    <property type="match status" value="1"/>
</dbReference>
<keyword evidence="3 9" id="KW-0808">Transferase</keyword>
<dbReference type="Gene3D" id="1.10.150.870">
    <property type="match status" value="1"/>
</dbReference>
<dbReference type="RefSeq" id="WP_072658790.1">
    <property type="nucleotide sequence ID" value="NZ_BDFD01000003.1"/>
</dbReference>
<dbReference type="InterPro" id="IPR004805">
    <property type="entry name" value="DnaE2/DnaE/PolC"/>
</dbReference>
<dbReference type="SUPFAM" id="SSF89550">
    <property type="entry name" value="PHP domain-like"/>
    <property type="match status" value="1"/>
</dbReference>
<reference evidence="9 10" key="1">
    <citation type="journal article" date="2017" name="Arch. Microbiol.">
        <title>Mariprofundus micogutta sp. nov., a novel iron-oxidizing zetaproteobacterium isolated from a deep-sea hydrothermal field at the Bayonnaise knoll of the Izu-Ogasawara arc, and a description of Mariprofundales ord. nov. and Zetaproteobacteria classis nov.</title>
        <authorList>
            <person name="Makita H."/>
            <person name="Tanaka E."/>
            <person name="Mitsunobu S."/>
            <person name="Miyazaki M."/>
            <person name="Nunoura T."/>
            <person name="Uematsu K."/>
            <person name="Takaki Y."/>
            <person name="Nishi S."/>
            <person name="Shimamura S."/>
            <person name="Takai K."/>
        </authorList>
    </citation>
    <scope>NUCLEOTIDE SEQUENCE [LARGE SCALE GENOMIC DNA]</scope>
    <source>
        <strain evidence="9 10">ET2</strain>
    </source>
</reference>
<evidence type="ECO:0000256" key="5">
    <source>
        <dbReference type="ARBA" id="ARBA00022705"/>
    </source>
</evidence>
<gene>
    <name evidence="9" type="ORF">MMIC_P0528</name>
</gene>